<evidence type="ECO:0000313" key="2">
    <source>
        <dbReference type="Proteomes" id="UP000216789"/>
    </source>
</evidence>
<dbReference type="AlphaFoldDB" id="A0A267WM67"/>
<reference evidence="1 2" key="1">
    <citation type="journal article" date="2017" name="ISME J.">
        <title>Unveiling bifidobacterial biogeography across the mammalian branch of the tree of life.</title>
        <authorList>
            <person name="Milani C."/>
            <person name="Mangifesta M."/>
            <person name="Mancabelli L."/>
            <person name="Lugli G.A."/>
            <person name="James K."/>
            <person name="Duranti S."/>
            <person name="Turroni F."/>
            <person name="Ferrario C."/>
            <person name="Ossiprandi M.C."/>
            <person name="van Sinderen D."/>
            <person name="Ventura M."/>
        </authorList>
    </citation>
    <scope>NUCLEOTIDE SEQUENCE [LARGE SCALE GENOMIC DNA]</scope>
    <source>
        <strain evidence="1 2">1E</strain>
    </source>
</reference>
<accession>A0A267WM67</accession>
<dbReference type="EMBL" id="MNLB01000003">
    <property type="protein sequence ID" value="PAC73715.1"/>
    <property type="molecule type" value="Genomic_DNA"/>
</dbReference>
<organism evidence="1 2">
    <name type="scientific">Bifidobacterium pseudocatenulatum</name>
    <dbReference type="NCBI Taxonomy" id="28026"/>
    <lineage>
        <taxon>Bacteria</taxon>
        <taxon>Bacillati</taxon>
        <taxon>Actinomycetota</taxon>
        <taxon>Actinomycetes</taxon>
        <taxon>Bifidobacteriales</taxon>
        <taxon>Bifidobacteriaceae</taxon>
        <taxon>Bifidobacterium</taxon>
    </lineage>
</organism>
<dbReference type="Proteomes" id="UP000216789">
    <property type="component" value="Unassembled WGS sequence"/>
</dbReference>
<name>A0A267WM67_BIFPS</name>
<protein>
    <submittedName>
        <fullName evidence="1">CRISPR-associated protein Cas3</fullName>
    </submittedName>
</protein>
<sequence>MIPKITHNVVVPYGNAMELLDMLGHGELREKIAILRRLQEYTVSLFDYEYKILNEKHAISIASEDFDICVLNGDYYKGEYGVVTETDMSLLMI</sequence>
<gene>
    <name evidence="1" type="ORF">BPS1E_0804</name>
</gene>
<dbReference type="RefSeq" id="WP_241887370.1">
    <property type="nucleotide sequence ID" value="NZ_MNLB01000003.1"/>
</dbReference>
<comment type="caution">
    <text evidence="1">The sequence shown here is derived from an EMBL/GenBank/DDBJ whole genome shotgun (WGS) entry which is preliminary data.</text>
</comment>
<evidence type="ECO:0000313" key="1">
    <source>
        <dbReference type="EMBL" id="PAC73715.1"/>
    </source>
</evidence>
<proteinExistence type="predicted"/>